<proteinExistence type="predicted"/>
<keyword evidence="3" id="KW-1185">Reference proteome</keyword>
<evidence type="ECO:0008006" key="4">
    <source>
        <dbReference type="Google" id="ProtNLM"/>
    </source>
</evidence>
<dbReference type="eggNOG" id="ENOG502ZR2D">
    <property type="taxonomic scope" value="Bacteria"/>
</dbReference>
<evidence type="ECO:0000313" key="3">
    <source>
        <dbReference type="Proteomes" id="UP000005713"/>
    </source>
</evidence>
<dbReference type="Proteomes" id="UP000005713">
    <property type="component" value="Unassembled WGS sequence"/>
</dbReference>
<keyword evidence="1" id="KW-0732">Signal</keyword>
<dbReference type="AlphaFoldDB" id="A3K515"/>
<comment type="caution">
    <text evidence="2">The sequence shown here is derived from an EMBL/GenBank/DDBJ whole genome shotgun (WGS) entry which is preliminary data.</text>
</comment>
<sequence>MLPLFACLALAAPVPALADACRDRIAAMFDGGPLDPFARPPHSFVGTTYDAAGNVRWIYEARYETPLKTVGGMQGGQQVLLDGSDSWMGASPDGPWTKAPNLIPDDHEGFIRAQMAQNVKNLDRTDCPGMADVDGTTLEKFVYFTKTDPTPESAGAWFGALNTVFVHPQNGRVMRWETSESVAHYAPDPSGDVQVNVYTYDPAITVSPPR</sequence>
<accession>A3K515</accession>
<feature type="chain" id="PRO_5002654404" description="Lipoprotein" evidence="1">
    <location>
        <begin position="19"/>
        <end position="210"/>
    </location>
</feature>
<name>A3K515_SAGS3</name>
<evidence type="ECO:0000256" key="1">
    <source>
        <dbReference type="SAM" id="SignalP"/>
    </source>
</evidence>
<evidence type="ECO:0000313" key="2">
    <source>
        <dbReference type="EMBL" id="EBA07616.1"/>
    </source>
</evidence>
<gene>
    <name evidence="2" type="ORF">SSE37_13558</name>
</gene>
<reference evidence="2 3" key="1">
    <citation type="submission" date="2006-06" db="EMBL/GenBank/DDBJ databases">
        <authorList>
            <person name="Moran M.A."/>
            <person name="Ferriera S."/>
            <person name="Johnson J."/>
            <person name="Kravitz S."/>
            <person name="Beeson K."/>
            <person name="Sutton G."/>
            <person name="Rogers Y.-H."/>
            <person name="Friedman R."/>
            <person name="Frazier M."/>
            <person name="Venter J.C."/>
        </authorList>
    </citation>
    <scope>NUCLEOTIDE SEQUENCE [LARGE SCALE GENOMIC DNA]</scope>
    <source>
        <strain evidence="2 3">E-37</strain>
    </source>
</reference>
<feature type="signal peptide" evidence="1">
    <location>
        <begin position="1"/>
        <end position="18"/>
    </location>
</feature>
<dbReference type="EMBL" id="AAYA01000008">
    <property type="protein sequence ID" value="EBA07616.1"/>
    <property type="molecule type" value="Genomic_DNA"/>
</dbReference>
<protein>
    <recommendedName>
        <fullName evidence="4">Lipoprotein</fullName>
    </recommendedName>
</protein>
<organism evidence="2 3">
    <name type="scientific">Sagittula stellata (strain ATCC 700073 / DSM 11524 / E-37)</name>
    <dbReference type="NCBI Taxonomy" id="388399"/>
    <lineage>
        <taxon>Bacteria</taxon>
        <taxon>Pseudomonadati</taxon>
        <taxon>Pseudomonadota</taxon>
        <taxon>Alphaproteobacteria</taxon>
        <taxon>Rhodobacterales</taxon>
        <taxon>Roseobacteraceae</taxon>
        <taxon>Sagittula</taxon>
    </lineage>
</organism>